<dbReference type="InterPro" id="IPR004364">
    <property type="entry name" value="Aa-tRNA-synt_II"/>
</dbReference>
<dbReference type="InterPro" id="IPR006195">
    <property type="entry name" value="aa-tRNA-synth_II"/>
</dbReference>
<dbReference type="GO" id="GO:0004824">
    <property type="term" value="F:lysine-tRNA ligase activity"/>
    <property type="evidence" value="ECO:0007669"/>
    <property type="project" value="TreeGrafter"/>
</dbReference>
<protein>
    <submittedName>
        <fullName evidence="5">Elongation factor P--(R)-beta-lysine ligase</fullName>
    </submittedName>
</protein>
<evidence type="ECO:0000256" key="3">
    <source>
        <dbReference type="ARBA" id="ARBA00022840"/>
    </source>
</evidence>
<dbReference type="GO" id="GO:0003746">
    <property type="term" value="F:translation elongation factor activity"/>
    <property type="evidence" value="ECO:0007669"/>
    <property type="project" value="UniProtKB-KW"/>
</dbReference>
<evidence type="ECO:0000256" key="1">
    <source>
        <dbReference type="ARBA" id="ARBA00022598"/>
    </source>
</evidence>
<dbReference type="GO" id="GO:0000049">
    <property type="term" value="F:tRNA binding"/>
    <property type="evidence" value="ECO:0007669"/>
    <property type="project" value="TreeGrafter"/>
</dbReference>
<gene>
    <name evidence="5" type="ORF">DYP60_08025</name>
</gene>
<proteinExistence type="predicted"/>
<organism evidence="5 6">
    <name type="scientific">Sphaerochaeta halotolerans</name>
    <dbReference type="NCBI Taxonomy" id="2293840"/>
    <lineage>
        <taxon>Bacteria</taxon>
        <taxon>Pseudomonadati</taxon>
        <taxon>Spirochaetota</taxon>
        <taxon>Spirochaetia</taxon>
        <taxon>Spirochaetales</taxon>
        <taxon>Sphaerochaetaceae</taxon>
        <taxon>Sphaerochaeta</taxon>
    </lineage>
</organism>
<dbReference type="GO" id="GO:0005524">
    <property type="term" value="F:ATP binding"/>
    <property type="evidence" value="ECO:0007669"/>
    <property type="project" value="InterPro"/>
</dbReference>
<keyword evidence="1 5" id="KW-0436">Ligase</keyword>
<accession>A0A372MHC7</accession>
<keyword evidence="3" id="KW-0067">ATP-binding</keyword>
<evidence type="ECO:0000256" key="2">
    <source>
        <dbReference type="ARBA" id="ARBA00022741"/>
    </source>
</evidence>
<dbReference type="Gene3D" id="3.30.930.10">
    <property type="entry name" value="Bira Bifunctional Protein, Domain 2"/>
    <property type="match status" value="1"/>
</dbReference>
<name>A0A372MHC7_9SPIR</name>
<dbReference type="RefSeq" id="WP_117330549.1">
    <property type="nucleotide sequence ID" value="NZ_QUWK01000007.1"/>
</dbReference>
<evidence type="ECO:0000259" key="4">
    <source>
        <dbReference type="PROSITE" id="PS50862"/>
    </source>
</evidence>
<dbReference type="SUPFAM" id="SSF55681">
    <property type="entry name" value="Class II aaRS and biotin synthetases"/>
    <property type="match status" value="1"/>
</dbReference>
<keyword evidence="5" id="KW-0648">Protein biosynthesis</keyword>
<keyword evidence="2" id="KW-0547">Nucleotide-binding</keyword>
<dbReference type="InterPro" id="IPR045864">
    <property type="entry name" value="aa-tRNA-synth_II/BPL/LPL"/>
</dbReference>
<feature type="domain" description="Aminoacyl-transfer RNA synthetases class-II family profile" evidence="4">
    <location>
        <begin position="8"/>
        <end position="317"/>
    </location>
</feature>
<keyword evidence="6" id="KW-1185">Reference proteome</keyword>
<dbReference type="PANTHER" id="PTHR42918:SF6">
    <property type="entry name" value="ELONGATION FACTOR P--(R)-BETA-LYSINE LIGASE"/>
    <property type="match status" value="1"/>
</dbReference>
<dbReference type="GO" id="GO:0006430">
    <property type="term" value="P:lysyl-tRNA aminoacylation"/>
    <property type="evidence" value="ECO:0007669"/>
    <property type="project" value="TreeGrafter"/>
</dbReference>
<dbReference type="PANTHER" id="PTHR42918">
    <property type="entry name" value="LYSYL-TRNA SYNTHETASE"/>
    <property type="match status" value="1"/>
</dbReference>
<dbReference type="Proteomes" id="UP000264002">
    <property type="component" value="Unassembled WGS sequence"/>
</dbReference>
<dbReference type="EMBL" id="QUWK01000007">
    <property type="protein sequence ID" value="RFU94853.1"/>
    <property type="molecule type" value="Genomic_DNA"/>
</dbReference>
<dbReference type="GO" id="GO:0005829">
    <property type="term" value="C:cytosol"/>
    <property type="evidence" value="ECO:0007669"/>
    <property type="project" value="TreeGrafter"/>
</dbReference>
<reference evidence="5 6" key="2">
    <citation type="submission" date="2018-09" db="EMBL/GenBank/DDBJ databases">
        <title>Genome of Sphaerochaeta halotolerans strain 4-11.</title>
        <authorList>
            <person name="Nazina T.N."/>
            <person name="Sokolova D.S."/>
        </authorList>
    </citation>
    <scope>NUCLEOTIDE SEQUENCE [LARGE SCALE GENOMIC DNA]</scope>
    <source>
        <strain evidence="5 6">4-11</strain>
    </source>
</reference>
<dbReference type="AlphaFoldDB" id="A0A372MHC7"/>
<evidence type="ECO:0000313" key="5">
    <source>
        <dbReference type="EMBL" id="RFU94853.1"/>
    </source>
</evidence>
<dbReference type="PROSITE" id="PS50862">
    <property type="entry name" value="AA_TRNA_LIGASE_II"/>
    <property type="match status" value="1"/>
</dbReference>
<keyword evidence="5" id="KW-0251">Elongation factor</keyword>
<reference evidence="6" key="1">
    <citation type="submission" date="2018-08" db="EMBL/GenBank/DDBJ databases">
        <authorList>
            <person name="Grouzdev D.S."/>
            <person name="Krutkina M.S."/>
        </authorList>
    </citation>
    <scope>NUCLEOTIDE SEQUENCE [LARGE SCALE GENOMIC DNA]</scope>
    <source>
        <strain evidence="6">4-11</strain>
    </source>
</reference>
<evidence type="ECO:0000313" key="6">
    <source>
        <dbReference type="Proteomes" id="UP000264002"/>
    </source>
</evidence>
<dbReference type="Pfam" id="PF00152">
    <property type="entry name" value="tRNA-synt_2"/>
    <property type="match status" value="1"/>
</dbReference>
<sequence length="330" mass="37703">MKTAAQQRSRMNKAIRTFFDERSYTEVDTPILSPTLIPEATIENFSTRFENPFLPSKDLYLVPSPEIFMKQLIADGLGSIYQISHCFRNSEQLGHIHNIEFSMLEYYTVGADEQDSITLSEELIASLLSADSPEDLRPPFRRMTVEEAMLSYTGIDLKKHQQQSSLASEARRLGLSIPTEPESWEDTFNRIFLTFVEPKLPQDRPLVLEQYPRQIACLAKSDGLYRRRWELYIRGVEIANCYDEERGENAISAYYQSEYAKLIENRMVSGSVIPDTDPTLAHTFASMPQCSGVAMGLDRLLMLLMDKMSLQGVILFPLSDMLRNGNTRNL</sequence>
<comment type="caution">
    <text evidence="5">The sequence shown here is derived from an EMBL/GenBank/DDBJ whole genome shotgun (WGS) entry which is preliminary data.</text>
</comment>